<evidence type="ECO:0000256" key="7">
    <source>
        <dbReference type="ARBA" id="ARBA00035398"/>
    </source>
</evidence>
<dbReference type="PANTHER" id="PTHR31542:SF1">
    <property type="entry name" value="LARGE RIBOSOMAL SUBUNIT PROTEIN ML50"/>
    <property type="match status" value="1"/>
</dbReference>
<evidence type="ECO:0000256" key="2">
    <source>
        <dbReference type="ARBA" id="ARBA00008860"/>
    </source>
</evidence>
<dbReference type="WBParaSite" id="GPUH_0001603701-mRNA-1">
    <property type="protein sequence ID" value="GPUH_0001603701-mRNA-1"/>
    <property type="gene ID" value="GPUH_0001603701"/>
</dbReference>
<reference evidence="8 9" key="2">
    <citation type="submission" date="2018-11" db="EMBL/GenBank/DDBJ databases">
        <authorList>
            <consortium name="Pathogen Informatics"/>
        </authorList>
    </citation>
    <scope>NUCLEOTIDE SEQUENCE [LARGE SCALE GENOMIC DNA]</scope>
</reference>
<dbReference type="InterPro" id="IPR018305">
    <property type="entry name" value="Ribosomal_m50"/>
</dbReference>
<evidence type="ECO:0000256" key="6">
    <source>
        <dbReference type="ARBA" id="ARBA00035183"/>
    </source>
</evidence>
<keyword evidence="9" id="KW-1185">Reference proteome</keyword>
<comment type="subcellular location">
    <subcellularLocation>
        <location evidence="1">Mitochondrion</location>
    </subcellularLocation>
</comment>
<accession>A0A183E4X4</accession>
<evidence type="ECO:0000313" key="8">
    <source>
        <dbReference type="EMBL" id="VDN27094.1"/>
    </source>
</evidence>
<dbReference type="AlphaFoldDB" id="A0A183E4X4"/>
<dbReference type="Pfam" id="PF10501">
    <property type="entry name" value="Ribosomal_L50"/>
    <property type="match status" value="1"/>
</dbReference>
<name>A0A183E4X4_9BILA</name>
<organism evidence="10">
    <name type="scientific">Gongylonema pulchrum</name>
    <dbReference type="NCBI Taxonomy" id="637853"/>
    <lineage>
        <taxon>Eukaryota</taxon>
        <taxon>Metazoa</taxon>
        <taxon>Ecdysozoa</taxon>
        <taxon>Nematoda</taxon>
        <taxon>Chromadorea</taxon>
        <taxon>Rhabditida</taxon>
        <taxon>Spirurina</taxon>
        <taxon>Spiruromorpha</taxon>
        <taxon>Spiruroidea</taxon>
        <taxon>Gongylonematidae</taxon>
        <taxon>Gongylonema</taxon>
    </lineage>
</organism>
<dbReference type="GO" id="GO:0005762">
    <property type="term" value="C:mitochondrial large ribosomal subunit"/>
    <property type="evidence" value="ECO:0007669"/>
    <property type="project" value="TreeGrafter"/>
</dbReference>
<dbReference type="OrthoDB" id="9939609at2759"/>
<evidence type="ECO:0000256" key="3">
    <source>
        <dbReference type="ARBA" id="ARBA00022980"/>
    </source>
</evidence>
<evidence type="ECO:0000313" key="9">
    <source>
        <dbReference type="Proteomes" id="UP000271098"/>
    </source>
</evidence>
<sequence length="249" mass="29220">MLEKMLPSLKSGDAPPTAEQMQQELLLDDDELLDGMANEGSTSMDSIRARGFLKYRYNYTPPADLENQVREAAEQVYLIAKGEDIRSIDLTKDRRLKFQLLDLLGERLCHVVPNSELHQMKTVGDLIDFYGRPFRNLTQYAQMARDCKKTLPKNLHIMEHPVRFHPEDTHTYHGGETAFPGRGGEVYGLRNKRLYRQFKPKKDWFDYEEESFDYTRPDEGMPWDPKIAERMDRYPTKRFSLKSKMFTRT</sequence>
<keyword evidence="5" id="KW-0687">Ribonucleoprotein</keyword>
<dbReference type="Proteomes" id="UP000271098">
    <property type="component" value="Unassembled WGS sequence"/>
</dbReference>
<evidence type="ECO:0000256" key="1">
    <source>
        <dbReference type="ARBA" id="ARBA00004173"/>
    </source>
</evidence>
<keyword evidence="4" id="KW-0496">Mitochondrion</keyword>
<gene>
    <name evidence="8" type="ORF">GPUH_LOCUS16015</name>
</gene>
<proteinExistence type="inferred from homology"/>
<evidence type="ECO:0000313" key="10">
    <source>
        <dbReference type="WBParaSite" id="GPUH_0001603701-mRNA-1"/>
    </source>
</evidence>
<evidence type="ECO:0000256" key="4">
    <source>
        <dbReference type="ARBA" id="ARBA00023128"/>
    </source>
</evidence>
<reference evidence="10" key="1">
    <citation type="submission" date="2016-06" db="UniProtKB">
        <authorList>
            <consortium name="WormBaseParasite"/>
        </authorList>
    </citation>
    <scope>IDENTIFICATION</scope>
</reference>
<evidence type="ECO:0000256" key="5">
    <source>
        <dbReference type="ARBA" id="ARBA00023274"/>
    </source>
</evidence>
<comment type="similarity">
    <text evidence="2">Belongs to the mitochondrion-specific ribosomal protein mL50 family.</text>
</comment>
<protein>
    <recommendedName>
        <fullName evidence="6">Large ribosomal subunit protein mL50</fullName>
    </recommendedName>
    <alternativeName>
        <fullName evidence="7">39S ribosomal protein L50, mitochondrial</fullName>
    </alternativeName>
</protein>
<dbReference type="EMBL" id="UYRT01083188">
    <property type="protein sequence ID" value="VDN27094.1"/>
    <property type="molecule type" value="Genomic_DNA"/>
</dbReference>
<dbReference type="PANTHER" id="PTHR31542">
    <property type="entry name" value="39A RIBOSOMAL PROTEIN L50, MITOCHONDRIAL"/>
    <property type="match status" value="1"/>
</dbReference>
<keyword evidence="3" id="KW-0689">Ribosomal protein</keyword>